<keyword evidence="6" id="KW-0732">Signal</keyword>
<keyword evidence="4 5" id="KW-0472">Membrane</keyword>
<dbReference type="GO" id="GO:0032126">
    <property type="term" value="C:eisosome"/>
    <property type="evidence" value="ECO:0007669"/>
    <property type="project" value="TreeGrafter"/>
</dbReference>
<accession>A0A136J1B2</accession>
<keyword evidence="3 5" id="KW-1133">Transmembrane helix</keyword>
<evidence type="ECO:0000313" key="8">
    <source>
        <dbReference type="EMBL" id="KXJ90988.1"/>
    </source>
</evidence>
<dbReference type="FunCoup" id="A0A136J1B2">
    <property type="interactions" value="78"/>
</dbReference>
<proteinExistence type="predicted"/>
<evidence type="ECO:0000256" key="1">
    <source>
        <dbReference type="ARBA" id="ARBA00004141"/>
    </source>
</evidence>
<feature type="transmembrane region" description="Helical" evidence="5">
    <location>
        <begin position="126"/>
        <end position="143"/>
    </location>
</feature>
<dbReference type="PANTHER" id="PTHR28165">
    <property type="entry name" value="NON-CLASSICAL EXPORT PROTEIN 2-RELATED"/>
    <property type="match status" value="1"/>
</dbReference>
<keyword evidence="9" id="KW-1185">Reference proteome</keyword>
<dbReference type="GO" id="GO:0072659">
    <property type="term" value="P:protein localization to plasma membrane"/>
    <property type="evidence" value="ECO:0007669"/>
    <property type="project" value="TreeGrafter"/>
</dbReference>
<feature type="transmembrane region" description="Helical" evidence="5">
    <location>
        <begin position="39"/>
        <end position="60"/>
    </location>
</feature>
<dbReference type="AlphaFoldDB" id="A0A136J1B2"/>
<gene>
    <name evidence="8" type="ORF">Micbo1qcDRAFT_195812</name>
</gene>
<dbReference type="GO" id="GO:0005886">
    <property type="term" value="C:plasma membrane"/>
    <property type="evidence" value="ECO:0007669"/>
    <property type="project" value="TreeGrafter"/>
</dbReference>
<feature type="chain" id="PRO_5007293400" evidence="6">
    <location>
        <begin position="28"/>
        <end position="163"/>
    </location>
</feature>
<sequence>MRGMLHSIMRLAQLLLVLLATAVLGNAVAISAPNSVVNFLMFVCALNWIAILWGLVTHFISSLDMPIVSMALDGVAALFTFIGAVVISAKLTAVNCSNLGGFAPDYVAFGSADNEKKCRELQAGTVFLWFLLPLLCATLFLAFREFRRGGSIISRPSMSQVGV</sequence>
<dbReference type="InParanoid" id="A0A136J1B2"/>
<evidence type="ECO:0000256" key="2">
    <source>
        <dbReference type="ARBA" id="ARBA00022692"/>
    </source>
</evidence>
<organism evidence="8 9">
    <name type="scientific">Microdochium bolleyi</name>
    <dbReference type="NCBI Taxonomy" id="196109"/>
    <lineage>
        <taxon>Eukaryota</taxon>
        <taxon>Fungi</taxon>
        <taxon>Dikarya</taxon>
        <taxon>Ascomycota</taxon>
        <taxon>Pezizomycotina</taxon>
        <taxon>Sordariomycetes</taxon>
        <taxon>Xylariomycetidae</taxon>
        <taxon>Xylariales</taxon>
        <taxon>Microdochiaceae</taxon>
        <taxon>Microdochium</taxon>
    </lineage>
</organism>
<feature type="transmembrane region" description="Helical" evidence="5">
    <location>
        <begin position="67"/>
        <end position="89"/>
    </location>
</feature>
<evidence type="ECO:0000256" key="3">
    <source>
        <dbReference type="ARBA" id="ARBA00022989"/>
    </source>
</evidence>
<evidence type="ECO:0000256" key="4">
    <source>
        <dbReference type="ARBA" id="ARBA00023136"/>
    </source>
</evidence>
<evidence type="ECO:0000259" key="7">
    <source>
        <dbReference type="Pfam" id="PF01284"/>
    </source>
</evidence>
<dbReference type="OrthoDB" id="5423111at2759"/>
<name>A0A136J1B2_9PEZI</name>
<evidence type="ECO:0000256" key="6">
    <source>
        <dbReference type="SAM" id="SignalP"/>
    </source>
</evidence>
<dbReference type="Pfam" id="PF01284">
    <property type="entry name" value="MARVEL"/>
    <property type="match status" value="1"/>
</dbReference>
<protein>
    <submittedName>
        <fullName evidence="8">Marvel domain-containing protein</fullName>
    </submittedName>
</protein>
<reference evidence="9" key="1">
    <citation type="submission" date="2016-02" db="EMBL/GenBank/DDBJ databases">
        <title>Draft genome sequence of Microdochium bolleyi, a fungal endophyte of beachgrass.</title>
        <authorList>
            <consortium name="DOE Joint Genome Institute"/>
            <person name="David A.S."/>
            <person name="May G."/>
            <person name="Haridas S."/>
            <person name="Lim J."/>
            <person name="Wang M."/>
            <person name="Labutti K."/>
            <person name="Lipzen A."/>
            <person name="Barry K."/>
            <person name="Grigoriev I.V."/>
        </authorList>
    </citation>
    <scope>NUCLEOTIDE SEQUENCE [LARGE SCALE GENOMIC DNA]</scope>
    <source>
        <strain evidence="9">J235TASD1</strain>
    </source>
</reference>
<dbReference type="Proteomes" id="UP000070501">
    <property type="component" value="Unassembled WGS sequence"/>
</dbReference>
<evidence type="ECO:0000313" key="9">
    <source>
        <dbReference type="Proteomes" id="UP000070501"/>
    </source>
</evidence>
<dbReference type="EMBL" id="KQ964251">
    <property type="protein sequence ID" value="KXJ90988.1"/>
    <property type="molecule type" value="Genomic_DNA"/>
</dbReference>
<feature type="domain" description="MARVEL" evidence="7">
    <location>
        <begin position="6"/>
        <end position="141"/>
    </location>
</feature>
<feature type="signal peptide" evidence="6">
    <location>
        <begin position="1"/>
        <end position="27"/>
    </location>
</feature>
<keyword evidence="2 5" id="KW-0812">Transmembrane</keyword>
<dbReference type="InterPro" id="IPR008253">
    <property type="entry name" value="Marvel"/>
</dbReference>
<dbReference type="GO" id="GO:0070941">
    <property type="term" value="P:eisosome assembly"/>
    <property type="evidence" value="ECO:0007669"/>
    <property type="project" value="TreeGrafter"/>
</dbReference>
<comment type="subcellular location">
    <subcellularLocation>
        <location evidence="1">Membrane</location>
        <topology evidence="1">Multi-pass membrane protein</topology>
    </subcellularLocation>
</comment>
<evidence type="ECO:0000256" key="5">
    <source>
        <dbReference type="SAM" id="Phobius"/>
    </source>
</evidence>
<dbReference type="InterPro" id="IPR052649">
    <property type="entry name" value="NCE102-like"/>
</dbReference>
<dbReference type="PANTHER" id="PTHR28165:SF1">
    <property type="entry name" value="NON-CLASSICAL EXPORT PROTEIN 2-RELATED"/>
    <property type="match status" value="1"/>
</dbReference>